<gene>
    <name evidence="1" type="ORF">GM1_010_01410</name>
</gene>
<dbReference type="EMBL" id="BAOP01000010">
    <property type="protein sequence ID" value="GAC79551.1"/>
    <property type="molecule type" value="Genomic_DNA"/>
</dbReference>
<dbReference type="RefSeq" id="WP_008378053.1">
    <property type="nucleotide sequence ID" value="NZ_BAOP01000010.1"/>
</dbReference>
<evidence type="ECO:0000313" key="1">
    <source>
        <dbReference type="EMBL" id="GAC79551.1"/>
    </source>
</evidence>
<name>M3TDM6_GORML</name>
<protein>
    <recommendedName>
        <fullName evidence="3">DNA-binding protein</fullName>
    </recommendedName>
</protein>
<dbReference type="eggNOG" id="COG3311">
    <property type="taxonomic scope" value="Bacteria"/>
</dbReference>
<dbReference type="Proteomes" id="UP000035009">
    <property type="component" value="Unassembled WGS sequence"/>
</dbReference>
<keyword evidence="2" id="KW-1185">Reference proteome</keyword>
<proteinExistence type="predicted"/>
<evidence type="ECO:0000313" key="2">
    <source>
        <dbReference type="Proteomes" id="UP000035009"/>
    </source>
</evidence>
<dbReference type="AlphaFoldDB" id="M3TDM6"/>
<reference evidence="1 2" key="1">
    <citation type="submission" date="2013-02" db="EMBL/GenBank/DDBJ databases">
        <title>Whole genome shotgun sequence of Gordonia malaquae NBRC 108250.</title>
        <authorList>
            <person name="Yoshida I."/>
            <person name="Hosoyama A."/>
            <person name="Tsuchikane K."/>
            <person name="Ando Y."/>
            <person name="Baba S."/>
            <person name="Ohji S."/>
            <person name="Hamada M."/>
            <person name="Tamura T."/>
            <person name="Yamazoe A."/>
            <person name="Yamazaki S."/>
            <person name="Fujita N."/>
        </authorList>
    </citation>
    <scope>NUCLEOTIDE SEQUENCE [LARGE SCALE GENOMIC DNA]</scope>
    <source>
        <strain evidence="1 2">NBRC 108250</strain>
    </source>
</reference>
<evidence type="ECO:0008006" key="3">
    <source>
        <dbReference type="Google" id="ProtNLM"/>
    </source>
</evidence>
<dbReference type="STRING" id="410332.SAMN04488550_2093"/>
<sequence>MNPIIIDTDSGDELWVASACADHAGVNLREWNAHVSRGRAPAPVARIGHLQLWVAHEVHSWTLERRLTGTNPLRVIRLADDRVGQV</sequence>
<organism evidence="1 2">
    <name type="scientific">Gordonia malaquae NBRC 108250</name>
    <dbReference type="NCBI Taxonomy" id="1223542"/>
    <lineage>
        <taxon>Bacteria</taxon>
        <taxon>Bacillati</taxon>
        <taxon>Actinomycetota</taxon>
        <taxon>Actinomycetes</taxon>
        <taxon>Mycobacteriales</taxon>
        <taxon>Gordoniaceae</taxon>
        <taxon>Gordonia</taxon>
    </lineage>
</organism>
<accession>M3TDM6</accession>
<comment type="caution">
    <text evidence="1">The sequence shown here is derived from an EMBL/GenBank/DDBJ whole genome shotgun (WGS) entry which is preliminary data.</text>
</comment>